<sequence length="116" mass="13060">MTPELAPPLQISAHIGWRTFGSDSFKVHHTCLKVILCWSGVWNLSPSDPRSTPYHHTAAAPDVDDILGPEDGGEFLLQQVVWQGCLLSRNRRNNMRLNSVNLLGWVLKEGLLRFLD</sequence>
<dbReference type="AlphaFoldDB" id="A0A4Y2EFV4"/>
<evidence type="ECO:0000313" key="1">
    <source>
        <dbReference type="EMBL" id="GBM26755.1"/>
    </source>
</evidence>
<name>A0A4Y2EFV4_ARAVE</name>
<proteinExistence type="predicted"/>
<protein>
    <submittedName>
        <fullName evidence="1">Uncharacterized protein</fullName>
    </submittedName>
</protein>
<gene>
    <name evidence="1" type="ORF">AVEN_175906_1</name>
</gene>
<reference evidence="1 2" key="1">
    <citation type="journal article" date="2019" name="Sci. Rep.">
        <title>Orb-weaving spider Araneus ventricosus genome elucidates the spidroin gene catalogue.</title>
        <authorList>
            <person name="Kono N."/>
            <person name="Nakamura H."/>
            <person name="Ohtoshi R."/>
            <person name="Moran D.A.P."/>
            <person name="Shinohara A."/>
            <person name="Yoshida Y."/>
            <person name="Fujiwara M."/>
            <person name="Mori M."/>
            <person name="Tomita M."/>
            <person name="Arakawa K."/>
        </authorList>
    </citation>
    <scope>NUCLEOTIDE SEQUENCE [LARGE SCALE GENOMIC DNA]</scope>
</reference>
<dbReference type="Proteomes" id="UP000499080">
    <property type="component" value="Unassembled WGS sequence"/>
</dbReference>
<organism evidence="1 2">
    <name type="scientific">Araneus ventricosus</name>
    <name type="common">Orbweaver spider</name>
    <name type="synonym">Epeira ventricosa</name>
    <dbReference type="NCBI Taxonomy" id="182803"/>
    <lineage>
        <taxon>Eukaryota</taxon>
        <taxon>Metazoa</taxon>
        <taxon>Ecdysozoa</taxon>
        <taxon>Arthropoda</taxon>
        <taxon>Chelicerata</taxon>
        <taxon>Arachnida</taxon>
        <taxon>Araneae</taxon>
        <taxon>Araneomorphae</taxon>
        <taxon>Entelegynae</taxon>
        <taxon>Araneoidea</taxon>
        <taxon>Araneidae</taxon>
        <taxon>Araneus</taxon>
    </lineage>
</organism>
<keyword evidence="2" id="KW-1185">Reference proteome</keyword>
<accession>A0A4Y2EFV4</accession>
<evidence type="ECO:0000313" key="2">
    <source>
        <dbReference type="Proteomes" id="UP000499080"/>
    </source>
</evidence>
<dbReference type="EMBL" id="BGPR01000568">
    <property type="protein sequence ID" value="GBM26755.1"/>
    <property type="molecule type" value="Genomic_DNA"/>
</dbReference>
<comment type="caution">
    <text evidence="1">The sequence shown here is derived from an EMBL/GenBank/DDBJ whole genome shotgun (WGS) entry which is preliminary data.</text>
</comment>